<proteinExistence type="predicted"/>
<sequence length="68" mass="7500">MFSTTWAGDSRAYLKPSFGGTEVGDTLSRWQMDRYGSISIVFCNESYNKPSSTLTTGNVSVNIVKVIQ</sequence>
<organism evidence="1 2">
    <name type="scientific">Molorchus minor</name>
    <dbReference type="NCBI Taxonomy" id="1323400"/>
    <lineage>
        <taxon>Eukaryota</taxon>
        <taxon>Metazoa</taxon>
        <taxon>Ecdysozoa</taxon>
        <taxon>Arthropoda</taxon>
        <taxon>Hexapoda</taxon>
        <taxon>Insecta</taxon>
        <taxon>Pterygota</taxon>
        <taxon>Neoptera</taxon>
        <taxon>Endopterygota</taxon>
        <taxon>Coleoptera</taxon>
        <taxon>Polyphaga</taxon>
        <taxon>Cucujiformia</taxon>
        <taxon>Chrysomeloidea</taxon>
        <taxon>Cerambycidae</taxon>
        <taxon>Lamiinae</taxon>
        <taxon>Monochamini</taxon>
        <taxon>Molorchus</taxon>
    </lineage>
</organism>
<keyword evidence="2" id="KW-1185">Reference proteome</keyword>
<protein>
    <submittedName>
        <fullName evidence="1">Uncharacterized protein</fullName>
    </submittedName>
</protein>
<name>A0ABQ9J4E5_9CUCU</name>
<gene>
    <name evidence="1" type="ORF">NQ317_013612</name>
</gene>
<comment type="caution">
    <text evidence="1">The sequence shown here is derived from an EMBL/GenBank/DDBJ whole genome shotgun (WGS) entry which is preliminary data.</text>
</comment>
<evidence type="ECO:0000313" key="2">
    <source>
        <dbReference type="Proteomes" id="UP001162164"/>
    </source>
</evidence>
<dbReference type="EMBL" id="JAPWTJ010001290">
    <property type="protein sequence ID" value="KAJ8972870.1"/>
    <property type="molecule type" value="Genomic_DNA"/>
</dbReference>
<accession>A0ABQ9J4E5</accession>
<evidence type="ECO:0000313" key="1">
    <source>
        <dbReference type="EMBL" id="KAJ8972870.1"/>
    </source>
</evidence>
<reference evidence="1" key="1">
    <citation type="journal article" date="2023" name="Insect Mol. Biol.">
        <title>Genome sequencing provides insights into the evolution of gene families encoding plant cell wall-degrading enzymes in longhorned beetles.</title>
        <authorList>
            <person name="Shin N.R."/>
            <person name="Okamura Y."/>
            <person name="Kirsch R."/>
            <person name="Pauchet Y."/>
        </authorList>
    </citation>
    <scope>NUCLEOTIDE SEQUENCE</scope>
    <source>
        <strain evidence="1">MMC_N1</strain>
    </source>
</reference>
<dbReference type="Proteomes" id="UP001162164">
    <property type="component" value="Unassembled WGS sequence"/>
</dbReference>